<protein>
    <submittedName>
        <fullName evidence="1">Uncharacterized protein</fullName>
    </submittedName>
</protein>
<dbReference type="Proteomes" id="UP000182860">
    <property type="component" value="Unassembled WGS sequence"/>
</dbReference>
<name>A0A1J4T7U9_9BACT</name>
<reference evidence="1 2" key="1">
    <citation type="journal article" date="2016" name="Environ. Microbiol.">
        <title>Genomic resolution of a cold subsurface aquifer community provides metabolic insights for novel microbes adapted to high CO concentrations.</title>
        <authorList>
            <person name="Probst A.J."/>
            <person name="Castelle C.J."/>
            <person name="Singh A."/>
            <person name="Brown C.T."/>
            <person name="Anantharaman K."/>
            <person name="Sharon I."/>
            <person name="Hug L.A."/>
            <person name="Burstein D."/>
            <person name="Emerson J.B."/>
            <person name="Thomas B.C."/>
            <person name="Banfield J.F."/>
        </authorList>
    </citation>
    <scope>NUCLEOTIDE SEQUENCE [LARGE SCALE GENOMIC DNA]</scope>
    <source>
        <strain evidence="1">CG1_02_41_21</strain>
    </source>
</reference>
<organism evidence="1 2">
    <name type="scientific">Candidatus Falkowbacteria bacterium CG1_02_41_21</name>
    <dbReference type="NCBI Taxonomy" id="1805147"/>
    <lineage>
        <taxon>Bacteria</taxon>
        <taxon>Candidatus Falkowiibacteriota</taxon>
    </lineage>
</organism>
<dbReference type="AlphaFoldDB" id="A0A1J4T7U9"/>
<comment type="caution">
    <text evidence="1">The sequence shown here is derived from an EMBL/GenBank/DDBJ whole genome shotgun (WGS) entry which is preliminary data.</text>
</comment>
<accession>A0A1J4T7U9</accession>
<gene>
    <name evidence="1" type="ORF">AUJ35_00670</name>
</gene>
<dbReference type="EMBL" id="MNUV01000012">
    <property type="protein sequence ID" value="OIO08220.1"/>
    <property type="molecule type" value="Genomic_DNA"/>
</dbReference>
<evidence type="ECO:0000313" key="1">
    <source>
        <dbReference type="EMBL" id="OIO08220.1"/>
    </source>
</evidence>
<evidence type="ECO:0000313" key="2">
    <source>
        <dbReference type="Proteomes" id="UP000182860"/>
    </source>
</evidence>
<proteinExistence type="predicted"/>
<sequence length="72" mass="8358">MKNYCPYHPCLKTAIEGLCPEQIFLGQIGTQKLCSQDRVTCPFFHPLAFGRFEPEDRILLNWETQPSLSNRE</sequence>